<sequence>MENLEKHQIGGEIMDVDRATVFSIIPGIELLYFVEKCPDKGTDSHSVLKDEPGTIIIQKSAVCDFGIIYRLGKHLPVSFTRYGCDMAVLINASLLHSEDMQAFQETWNFVQGMEERFHLEQQFCVVKLLPKLKEIFEELRQIPLPPTMFRFYMQLKVLEILIQLSDLNLYSKQVHFYPYQEFAE</sequence>
<evidence type="ECO:0000313" key="2">
    <source>
        <dbReference type="Proteomes" id="UP000012589"/>
    </source>
</evidence>
<dbReference type="AlphaFoldDB" id="N2A9Y5"/>
<keyword evidence="2" id="KW-1185">Reference proteome</keyword>
<dbReference type="STRING" id="1235802.C823_02663"/>
<reference evidence="1 2" key="1">
    <citation type="journal article" date="2014" name="Genome Announc.">
        <title>Draft genome sequences of the altered schaedler flora, a defined bacterial community from gnotobiotic mice.</title>
        <authorList>
            <person name="Wannemuehler M.J."/>
            <person name="Overstreet A.M."/>
            <person name="Ward D.V."/>
            <person name="Phillips G.J."/>
        </authorList>
    </citation>
    <scope>NUCLEOTIDE SEQUENCE [LARGE SCALE GENOMIC DNA]</scope>
    <source>
        <strain evidence="1 2">ASF492</strain>
    </source>
</reference>
<gene>
    <name evidence="1" type="ORF">C823_02663</name>
</gene>
<dbReference type="Proteomes" id="UP000012589">
    <property type="component" value="Unassembled WGS sequence"/>
</dbReference>
<dbReference type="PATRIC" id="fig|1235802.3.peg.2813"/>
<protein>
    <submittedName>
        <fullName evidence="1">Uncharacterized protein</fullName>
    </submittedName>
</protein>
<dbReference type="HOGENOM" id="CLU_1466115_0_0_9"/>
<dbReference type="EMBL" id="AQFT01000085">
    <property type="protein sequence ID" value="EMZ26167.1"/>
    <property type="molecule type" value="Genomic_DNA"/>
</dbReference>
<dbReference type="OrthoDB" id="9837553at2"/>
<organism evidence="1 2">
    <name type="scientific">Eubacterium plexicaudatum ASF492</name>
    <dbReference type="NCBI Taxonomy" id="1235802"/>
    <lineage>
        <taxon>Bacteria</taxon>
        <taxon>Bacillati</taxon>
        <taxon>Bacillota</taxon>
        <taxon>Clostridia</taxon>
        <taxon>Eubacteriales</taxon>
        <taxon>Eubacteriaceae</taxon>
        <taxon>Eubacterium</taxon>
    </lineage>
</organism>
<name>N2A9Y5_9FIRM</name>
<accession>N2A9Y5</accession>
<comment type="caution">
    <text evidence="1">The sequence shown here is derived from an EMBL/GenBank/DDBJ whole genome shotgun (WGS) entry which is preliminary data.</text>
</comment>
<proteinExistence type="predicted"/>
<evidence type="ECO:0000313" key="1">
    <source>
        <dbReference type="EMBL" id="EMZ26167.1"/>
    </source>
</evidence>